<dbReference type="Proteomes" id="UP000530928">
    <property type="component" value="Unassembled WGS sequence"/>
</dbReference>
<reference evidence="1 2" key="1">
    <citation type="submission" date="2020-07" db="EMBL/GenBank/DDBJ databases">
        <title>Genomic Encyclopedia of Type Strains, Phase IV (KMG-IV): sequencing the most valuable type-strain genomes for metagenomic binning, comparative biology and taxonomic classification.</title>
        <authorList>
            <person name="Goeker M."/>
        </authorList>
    </citation>
    <scope>NUCLEOTIDE SEQUENCE [LARGE SCALE GENOMIC DNA]</scope>
    <source>
        <strain evidence="1 2">DSM 45533</strain>
    </source>
</reference>
<comment type="caution">
    <text evidence="1">The sequence shown here is derived from an EMBL/GenBank/DDBJ whole genome shotgun (WGS) entry which is preliminary data.</text>
</comment>
<proteinExistence type="predicted"/>
<organism evidence="1 2">
    <name type="scientific">Nonomuraea soli</name>
    <dbReference type="NCBI Taxonomy" id="1032476"/>
    <lineage>
        <taxon>Bacteria</taxon>
        <taxon>Bacillati</taxon>
        <taxon>Actinomycetota</taxon>
        <taxon>Actinomycetes</taxon>
        <taxon>Streptosporangiales</taxon>
        <taxon>Streptosporangiaceae</taxon>
        <taxon>Nonomuraea</taxon>
    </lineage>
</organism>
<name>A0A7W0CDD0_9ACTN</name>
<protein>
    <submittedName>
        <fullName evidence="1">Uncharacterized protein</fullName>
    </submittedName>
</protein>
<dbReference type="EMBL" id="JACDUR010000001">
    <property type="protein sequence ID" value="MBA2888935.1"/>
    <property type="molecule type" value="Genomic_DNA"/>
</dbReference>
<gene>
    <name evidence="1" type="ORF">HNR30_000270</name>
</gene>
<keyword evidence="2" id="KW-1185">Reference proteome</keyword>
<evidence type="ECO:0000313" key="2">
    <source>
        <dbReference type="Proteomes" id="UP000530928"/>
    </source>
</evidence>
<evidence type="ECO:0000313" key="1">
    <source>
        <dbReference type="EMBL" id="MBA2888935.1"/>
    </source>
</evidence>
<sequence length="368" mass="39398">MRPVLSTVVMTHPARLDRARRLAAQLSRLEPRIVVDPAPDEGPSTLRTAAAAWSAVAPGVTHHLVVQDDAIPCAHFPERVLAAVARHPGLPLSLFAEWGSHTAHSLRMVAAAGGTWTEVADQYVPSVALVMPAALARAFGRAATEEPGTFAGQDDVALRQFMTAAGTRALCRIPNLVEHAEEESLTGNDGYGPRHSVCFLDDVRDGPAPESVGLAERLPVVTHRLEATLPPLTVCVGRRDSLRHPWRVLAEQEAFREFGLEAAAVRPLARERLARHGGLASDPGLEAAWFMSFLVGAALADPRPAVRLLPPGRAAELGEVIASPVVRRAFTTLPQGVLTSPRARELEKELGESMLEAIVLGHARGGRP</sequence>
<dbReference type="AlphaFoldDB" id="A0A7W0CDD0"/>
<dbReference type="RefSeq" id="WP_181607538.1">
    <property type="nucleotide sequence ID" value="NZ_BAABAM010000001.1"/>
</dbReference>
<accession>A0A7W0CDD0</accession>